<reference evidence="2 3" key="1">
    <citation type="submission" date="2017-04" db="EMBL/GenBank/DDBJ databases">
        <title>Isolation of lytic bacteriophages infecting Pseudomonas strains for biocontrol of fish and shrimp spoilage during chilled storage.</title>
        <authorList>
            <person name="Yang Z."/>
            <person name="Tao X."/>
            <person name="Gao L."/>
            <person name="Rao S."/>
        </authorList>
    </citation>
    <scope>NUCLEOTIDE SEQUENCE [LARGE SCALE GENOMIC DNA]</scope>
</reference>
<organism evidence="2 3">
    <name type="scientific">Pseudomonas phage PspYZU01</name>
    <dbReference type="NCBI Taxonomy" id="1983555"/>
    <lineage>
        <taxon>Viruses</taxon>
        <taxon>Duplodnaviria</taxon>
        <taxon>Heunggongvirae</taxon>
        <taxon>Uroviricota</taxon>
        <taxon>Caudoviricetes</taxon>
        <taxon>Casjensviridae</taxon>
        <taxon>Phobosvirus</taxon>
        <taxon>Phobosvirus PspYZU01</taxon>
    </lineage>
</organism>
<evidence type="ECO:0000256" key="1">
    <source>
        <dbReference type="SAM" id="MobiDB-lite"/>
    </source>
</evidence>
<dbReference type="EMBL" id="KY971609">
    <property type="protein sequence ID" value="ASD51905.1"/>
    <property type="molecule type" value="Genomic_DNA"/>
</dbReference>
<evidence type="ECO:0000313" key="3">
    <source>
        <dbReference type="Proteomes" id="UP000248142"/>
    </source>
</evidence>
<keyword evidence="3" id="KW-1185">Reference proteome</keyword>
<name>A0A2U7N2C9_9CAUD</name>
<sequence>MKPTTAFADIQNDREHAMTGIRPPTSTLEDWAKTMLELPQWNHDMPTVPWVAPRYQKETLRSILDDTAIPEQSAKEAFRRPAYVFTEGVEEFQHRLAAMSRLKTAFDRMGDSLKDVDLMIDLTSTRTGRSPSHPQPTRFHDELVFDIESYPDGFSRLFHMDFSKIETRVIGHMHRLHTVVMPEDAYSFADEETRRWLFSPVGHAPNEGREKTLAHDTMQRRGGGKGQKARARKYRNQFLK</sequence>
<gene>
    <name evidence="2" type="ORF">PspYZU01_20</name>
</gene>
<dbReference type="Proteomes" id="UP000248142">
    <property type="component" value="Segment"/>
</dbReference>
<feature type="compositionally biased region" description="Basic residues" evidence="1">
    <location>
        <begin position="227"/>
        <end position="240"/>
    </location>
</feature>
<accession>A0A2U7N2C9</accession>
<feature type="region of interest" description="Disordered" evidence="1">
    <location>
        <begin position="216"/>
        <end position="240"/>
    </location>
</feature>
<protein>
    <submittedName>
        <fullName evidence="2">Uncharacterized protein</fullName>
    </submittedName>
</protein>
<evidence type="ECO:0000313" key="2">
    <source>
        <dbReference type="EMBL" id="ASD51905.1"/>
    </source>
</evidence>
<proteinExistence type="predicted"/>